<keyword evidence="6 7" id="KW-0472">Membrane</keyword>
<dbReference type="InterPro" id="IPR036640">
    <property type="entry name" value="ABC1_TM_sf"/>
</dbReference>
<dbReference type="InterPro" id="IPR039421">
    <property type="entry name" value="Type_1_exporter"/>
</dbReference>
<evidence type="ECO:0000256" key="3">
    <source>
        <dbReference type="ARBA" id="ARBA00022741"/>
    </source>
</evidence>
<evidence type="ECO:0000259" key="8">
    <source>
        <dbReference type="SMART" id="SM00382"/>
    </source>
</evidence>
<feature type="transmembrane region" description="Helical" evidence="7">
    <location>
        <begin position="247"/>
        <end position="267"/>
    </location>
</feature>
<dbReference type="SMART" id="SM00382">
    <property type="entry name" value="AAA"/>
    <property type="match status" value="1"/>
</dbReference>
<keyword evidence="10" id="KW-1185">Reference proteome</keyword>
<comment type="subcellular location">
    <subcellularLocation>
        <location evidence="1">Cell membrane</location>
        <topology evidence="1">Multi-pass membrane protein</topology>
    </subcellularLocation>
</comment>
<dbReference type="EMBL" id="CCMZ01000075">
    <property type="protein sequence ID" value="CDX28069.1"/>
    <property type="molecule type" value="Genomic_DNA"/>
</dbReference>
<proteinExistence type="predicted"/>
<dbReference type="SUPFAM" id="SSF90123">
    <property type="entry name" value="ABC transporter transmembrane region"/>
    <property type="match status" value="1"/>
</dbReference>
<dbReference type="AlphaFoldDB" id="A0A090EIH7"/>
<keyword evidence="4" id="KW-0067">ATP-binding</keyword>
<dbReference type="Gene3D" id="3.40.50.300">
    <property type="entry name" value="P-loop containing nucleotide triphosphate hydrolases"/>
    <property type="match status" value="1"/>
</dbReference>
<dbReference type="PANTHER" id="PTHR24221">
    <property type="entry name" value="ATP-BINDING CASSETTE SUB-FAMILY B"/>
    <property type="match status" value="1"/>
</dbReference>
<dbReference type="InterPro" id="IPR003439">
    <property type="entry name" value="ABC_transporter-like_ATP-bd"/>
</dbReference>
<evidence type="ECO:0000313" key="10">
    <source>
        <dbReference type="Proteomes" id="UP000045285"/>
    </source>
</evidence>
<dbReference type="PANTHER" id="PTHR24221:SF654">
    <property type="entry name" value="ATP-BINDING CASSETTE SUB-FAMILY B MEMBER 6"/>
    <property type="match status" value="1"/>
</dbReference>
<dbReference type="GO" id="GO:0016887">
    <property type="term" value="F:ATP hydrolysis activity"/>
    <property type="evidence" value="ECO:0007669"/>
    <property type="project" value="InterPro"/>
</dbReference>
<gene>
    <name evidence="9" type="ORF">MPL3356_80005</name>
</gene>
<dbReference type="GO" id="GO:0005524">
    <property type="term" value="F:ATP binding"/>
    <property type="evidence" value="ECO:0007669"/>
    <property type="project" value="UniProtKB-KW"/>
</dbReference>
<feature type="transmembrane region" description="Helical" evidence="7">
    <location>
        <begin position="137"/>
        <end position="158"/>
    </location>
</feature>
<evidence type="ECO:0000256" key="2">
    <source>
        <dbReference type="ARBA" id="ARBA00022692"/>
    </source>
</evidence>
<evidence type="ECO:0000256" key="1">
    <source>
        <dbReference type="ARBA" id="ARBA00004651"/>
    </source>
</evidence>
<sequence>MSAAFQPSSRKSWRLATGFAFAALACATLLGGVSAWLLGSVAIAGLSAAALTFNFHIPAAFIRLFAIGRTAARYGERLTGHKAALADQVSRRVGLFAAMAAAPAVRRAGWQFGDDARLADYLDDVEDLDYARLRAGLPALTLACGLAVLIVGSAALAPLSLLPIGLLLLAILFMGNRVAKAGAVALGRTRSLRRGGASRLGAAMASSVPLKAERAWSHECAEALAALSGADGELLALRRLQARLDMIGAAFGPVAGIGVMAAAWHAGRLGSELLLPMLLAFSWLALGEAVNGASRMLVAVLRRNAARAEVDQWARGASRDRHVPTPRPFEPRMLLHGGLQRRAPDGRPIGALLALHLEKGRPTMLAGASGSGKTSLLKQIAGWIGEDDFAAGDRILSAAERRALAALVLHDAVILEDTVRANLFAGDVPDAALWRALEAVEMDSRIREAGGLDAWIRQDRFSLGEVQRINLSRAWLSSRPLMLLDEPTEHLDDEQGQRILERLLAHLDDRIVVVSIHRAPPLRDVRTVELQP</sequence>
<dbReference type="GO" id="GO:0042626">
    <property type="term" value="F:ATPase-coupled transmembrane transporter activity"/>
    <property type="evidence" value="ECO:0007669"/>
    <property type="project" value="TreeGrafter"/>
</dbReference>
<keyword evidence="2 7" id="KW-0812">Transmembrane</keyword>
<feature type="transmembrane region" description="Helical" evidence="7">
    <location>
        <begin position="164"/>
        <end position="186"/>
    </location>
</feature>
<evidence type="ECO:0000256" key="6">
    <source>
        <dbReference type="ARBA" id="ARBA00023136"/>
    </source>
</evidence>
<organism evidence="9 10">
    <name type="scientific">Mesorhizobium plurifarium</name>
    <dbReference type="NCBI Taxonomy" id="69974"/>
    <lineage>
        <taxon>Bacteria</taxon>
        <taxon>Pseudomonadati</taxon>
        <taxon>Pseudomonadota</taxon>
        <taxon>Alphaproteobacteria</taxon>
        <taxon>Hyphomicrobiales</taxon>
        <taxon>Phyllobacteriaceae</taxon>
        <taxon>Mesorhizobium</taxon>
    </lineage>
</organism>
<evidence type="ECO:0000313" key="9">
    <source>
        <dbReference type="EMBL" id="CDX28069.1"/>
    </source>
</evidence>
<dbReference type="SUPFAM" id="SSF52540">
    <property type="entry name" value="P-loop containing nucleoside triphosphate hydrolases"/>
    <property type="match status" value="1"/>
</dbReference>
<feature type="transmembrane region" description="Helical" evidence="7">
    <location>
        <begin position="45"/>
        <end position="66"/>
    </location>
</feature>
<feature type="domain" description="AAA+ ATPase" evidence="8">
    <location>
        <begin position="359"/>
        <end position="532"/>
    </location>
</feature>
<dbReference type="Pfam" id="PF00005">
    <property type="entry name" value="ABC_tran"/>
    <property type="match status" value="1"/>
</dbReference>
<dbReference type="Proteomes" id="UP000045285">
    <property type="component" value="Unassembled WGS sequence"/>
</dbReference>
<name>A0A090EIH7_MESPL</name>
<evidence type="ECO:0000256" key="7">
    <source>
        <dbReference type="SAM" id="Phobius"/>
    </source>
</evidence>
<evidence type="ECO:0000256" key="5">
    <source>
        <dbReference type="ARBA" id="ARBA00022989"/>
    </source>
</evidence>
<dbReference type="InterPro" id="IPR027417">
    <property type="entry name" value="P-loop_NTPase"/>
</dbReference>
<protein>
    <submittedName>
        <fullName evidence="9">ABC transporter related</fullName>
    </submittedName>
</protein>
<dbReference type="STRING" id="69974.MPLDJ20_60650"/>
<dbReference type="GO" id="GO:0005886">
    <property type="term" value="C:plasma membrane"/>
    <property type="evidence" value="ECO:0007669"/>
    <property type="project" value="UniProtKB-SubCell"/>
</dbReference>
<reference evidence="10" key="1">
    <citation type="submission" date="2014-08" db="EMBL/GenBank/DDBJ databases">
        <authorList>
            <person name="Moulin L."/>
        </authorList>
    </citation>
    <scope>NUCLEOTIDE SEQUENCE [LARGE SCALE GENOMIC DNA]</scope>
</reference>
<evidence type="ECO:0000256" key="4">
    <source>
        <dbReference type="ARBA" id="ARBA00022840"/>
    </source>
</evidence>
<accession>A0A090EIH7</accession>
<keyword evidence="5 7" id="KW-1133">Transmembrane helix</keyword>
<keyword evidence="3" id="KW-0547">Nucleotide-binding</keyword>
<dbReference type="InterPro" id="IPR003593">
    <property type="entry name" value="AAA+_ATPase"/>
</dbReference>